<feature type="domain" description="Glycosyl hydrolase family 30 TIM-barrel" evidence="11">
    <location>
        <begin position="108"/>
        <end position="460"/>
    </location>
</feature>
<dbReference type="GO" id="GO:0005102">
    <property type="term" value="F:signaling receptor binding"/>
    <property type="evidence" value="ECO:0007669"/>
    <property type="project" value="UniProtKB-ARBA"/>
</dbReference>
<evidence type="ECO:0000256" key="2">
    <source>
        <dbReference type="ARBA" id="ARBA00004991"/>
    </source>
</evidence>
<dbReference type="InterPro" id="IPR001139">
    <property type="entry name" value="Glyco_hydro_30"/>
</dbReference>
<keyword evidence="14" id="KW-1185">Reference proteome</keyword>
<evidence type="ECO:0000256" key="4">
    <source>
        <dbReference type="ARBA" id="ARBA00005382"/>
    </source>
</evidence>
<organism evidence="13 14">
    <name type="scientific">Mytilus galloprovincialis</name>
    <name type="common">Mediterranean mussel</name>
    <dbReference type="NCBI Taxonomy" id="29158"/>
    <lineage>
        <taxon>Eukaryota</taxon>
        <taxon>Metazoa</taxon>
        <taxon>Spiralia</taxon>
        <taxon>Lophotrochozoa</taxon>
        <taxon>Mollusca</taxon>
        <taxon>Bivalvia</taxon>
        <taxon>Autobranchia</taxon>
        <taxon>Pteriomorphia</taxon>
        <taxon>Mytilida</taxon>
        <taxon>Mytiloidea</taxon>
        <taxon>Mytilidae</taxon>
        <taxon>Mytilinae</taxon>
        <taxon>Mytilus</taxon>
    </lineage>
</organism>
<dbReference type="OrthoDB" id="2160638at2759"/>
<protein>
    <recommendedName>
        <fullName evidence="5 10">Glucosylceramidase</fullName>
        <ecNumber evidence="5 10">3.2.1.45</ecNumber>
    </recommendedName>
</protein>
<feature type="domain" description="Glycosyl hydrolase family 30 beta sandwich" evidence="12">
    <location>
        <begin position="463"/>
        <end position="522"/>
    </location>
</feature>
<keyword evidence="6" id="KW-0732">Signal</keyword>
<dbReference type="Pfam" id="PF17189">
    <property type="entry name" value="Glyco_hydro_30C"/>
    <property type="match status" value="1"/>
</dbReference>
<dbReference type="EMBL" id="UYJE01002749">
    <property type="protein sequence ID" value="VDI13347.1"/>
    <property type="molecule type" value="Genomic_DNA"/>
</dbReference>
<dbReference type="SUPFAM" id="SSF51011">
    <property type="entry name" value="Glycosyl hydrolase domain"/>
    <property type="match status" value="2"/>
</dbReference>
<comment type="pathway">
    <text evidence="2">Sphingolipid metabolism.</text>
</comment>
<keyword evidence="8 10" id="KW-0746">Sphingolipid metabolism</keyword>
<evidence type="ECO:0000256" key="10">
    <source>
        <dbReference type="RuleBase" id="RU361188"/>
    </source>
</evidence>
<dbReference type="PANTHER" id="PTHR11069:SF23">
    <property type="entry name" value="LYSOSOMAL ACID GLUCOSYLCERAMIDASE"/>
    <property type="match status" value="1"/>
</dbReference>
<comment type="caution">
    <text evidence="13">The sequence shown here is derived from an EMBL/GenBank/DDBJ whole genome shotgun (WGS) entry which is preliminary data.</text>
</comment>
<evidence type="ECO:0000256" key="1">
    <source>
        <dbReference type="ARBA" id="ARBA00001013"/>
    </source>
</evidence>
<dbReference type="GO" id="GO:0030163">
    <property type="term" value="P:protein catabolic process"/>
    <property type="evidence" value="ECO:0007669"/>
    <property type="project" value="UniProtKB-ARBA"/>
</dbReference>
<dbReference type="GO" id="GO:0042391">
    <property type="term" value="P:regulation of membrane potential"/>
    <property type="evidence" value="ECO:0007669"/>
    <property type="project" value="UniProtKB-ARBA"/>
</dbReference>
<dbReference type="Gene3D" id="3.20.20.80">
    <property type="entry name" value="Glycosidases"/>
    <property type="match status" value="1"/>
</dbReference>
<name>A0A8B6D4K8_MYTGA</name>
<dbReference type="GO" id="GO:0004348">
    <property type="term" value="F:glucosylceramidase activity"/>
    <property type="evidence" value="ECO:0007669"/>
    <property type="project" value="UniProtKB-EC"/>
</dbReference>
<keyword evidence="10 13" id="KW-0326">Glycosidase</keyword>
<dbReference type="FunFam" id="3.20.20.80:FF:000030">
    <property type="entry name" value="Lysosomal acid glucosylceramidase"/>
    <property type="match status" value="1"/>
</dbReference>
<dbReference type="GO" id="GO:0016241">
    <property type="term" value="P:regulation of macroautophagy"/>
    <property type="evidence" value="ECO:0007669"/>
    <property type="project" value="UniProtKB-ARBA"/>
</dbReference>
<evidence type="ECO:0000256" key="3">
    <source>
        <dbReference type="ARBA" id="ARBA00005189"/>
    </source>
</evidence>
<dbReference type="GO" id="GO:0005764">
    <property type="term" value="C:lysosome"/>
    <property type="evidence" value="ECO:0007669"/>
    <property type="project" value="UniProtKB-ARBA"/>
</dbReference>
<evidence type="ECO:0000259" key="11">
    <source>
        <dbReference type="Pfam" id="PF02055"/>
    </source>
</evidence>
<dbReference type="GO" id="GO:0007040">
    <property type="term" value="P:lysosome organization"/>
    <property type="evidence" value="ECO:0007669"/>
    <property type="project" value="UniProtKB-ARBA"/>
</dbReference>
<dbReference type="InterPro" id="IPR017853">
    <property type="entry name" value="GH"/>
</dbReference>
<dbReference type="InterPro" id="IPR033453">
    <property type="entry name" value="Glyco_hydro_30_TIM-barrel"/>
</dbReference>
<evidence type="ECO:0000256" key="5">
    <source>
        <dbReference type="ARBA" id="ARBA00012658"/>
    </source>
</evidence>
<comment type="catalytic activity">
    <reaction evidence="1">
        <text>a beta-D-glucosyl-(1&lt;-&gt;1')-N-acylsphing-4-enine + H2O = an N-acylsphing-4-enine + D-glucose</text>
        <dbReference type="Rhea" id="RHEA:13269"/>
        <dbReference type="ChEBI" id="CHEBI:4167"/>
        <dbReference type="ChEBI" id="CHEBI:15377"/>
        <dbReference type="ChEBI" id="CHEBI:22801"/>
        <dbReference type="ChEBI" id="CHEBI:52639"/>
        <dbReference type="EC" id="3.2.1.45"/>
    </reaction>
    <physiologicalReaction direction="left-to-right" evidence="1">
        <dbReference type="Rhea" id="RHEA:13270"/>
    </physiologicalReaction>
</comment>
<evidence type="ECO:0000313" key="14">
    <source>
        <dbReference type="Proteomes" id="UP000596742"/>
    </source>
</evidence>
<comment type="similarity">
    <text evidence="4 10">Belongs to the glycosyl hydrolase 30 family.</text>
</comment>
<keyword evidence="9 10" id="KW-0443">Lipid metabolism</keyword>
<dbReference type="SUPFAM" id="SSF51445">
    <property type="entry name" value="(Trans)glycosidases"/>
    <property type="match status" value="1"/>
</dbReference>
<gene>
    <name evidence="13" type="ORF">MGAL_10B069094</name>
</gene>
<keyword evidence="7 10" id="KW-0378">Hydrolase</keyword>
<dbReference type="GO" id="GO:0010605">
    <property type="term" value="P:negative regulation of macromolecule metabolic process"/>
    <property type="evidence" value="ECO:0007669"/>
    <property type="project" value="UniProtKB-ARBA"/>
</dbReference>
<dbReference type="Proteomes" id="UP000596742">
    <property type="component" value="Unassembled WGS sequence"/>
</dbReference>
<dbReference type="PANTHER" id="PTHR11069">
    <property type="entry name" value="GLUCOSYLCERAMIDASE"/>
    <property type="match status" value="1"/>
</dbReference>
<accession>A0A8B6D4K8</accession>
<dbReference type="GO" id="GO:0006680">
    <property type="term" value="P:glucosylceramide catabolic process"/>
    <property type="evidence" value="ECO:0007669"/>
    <property type="project" value="TreeGrafter"/>
</dbReference>
<dbReference type="EC" id="3.2.1.45" evidence="5 10"/>
<dbReference type="GO" id="GO:0005774">
    <property type="term" value="C:vacuolar membrane"/>
    <property type="evidence" value="ECO:0007669"/>
    <property type="project" value="UniProtKB-ARBA"/>
</dbReference>
<dbReference type="AlphaFoldDB" id="A0A8B6D4K8"/>
<dbReference type="GO" id="GO:0051246">
    <property type="term" value="P:regulation of protein metabolic process"/>
    <property type="evidence" value="ECO:0007669"/>
    <property type="project" value="UniProtKB-ARBA"/>
</dbReference>
<dbReference type="InterPro" id="IPR033452">
    <property type="entry name" value="GH30_C"/>
</dbReference>
<dbReference type="GO" id="GO:0008202">
    <property type="term" value="P:steroid metabolic process"/>
    <property type="evidence" value="ECO:0007669"/>
    <property type="project" value="UniProtKB-ARBA"/>
</dbReference>
<proteinExistence type="inferred from homology"/>
<comment type="pathway">
    <text evidence="3">Lipid metabolism.</text>
</comment>
<evidence type="ECO:0000256" key="8">
    <source>
        <dbReference type="ARBA" id="ARBA00022919"/>
    </source>
</evidence>
<evidence type="ECO:0000256" key="6">
    <source>
        <dbReference type="ARBA" id="ARBA00022729"/>
    </source>
</evidence>
<dbReference type="PRINTS" id="PR00843">
    <property type="entry name" value="GLHYDRLASE30"/>
</dbReference>
<dbReference type="Pfam" id="PF02055">
    <property type="entry name" value="Glyco_hydro_30"/>
    <property type="match status" value="1"/>
</dbReference>
<sequence>MTKMGGQELNEKMIVFVILLSILSLGYTLPTFCNQRSFGGNSFVCVCNASYCDYPEGVYKRGKTVYAQYQSAAQGGRLTQIIYYFEEMAAIQSNVIKIDKNVTYQKIFGFGGAMTDAAGINIASLSNQTGDNLLKAYFSKDGIEYNIARIPMASCDFSTHPYSYNDNNDSPPDYNQTKFSLAKEDLKYKVPYLKRAQELSNRTLLIFGSPWSAPAWMKTNNNMTGQGTLKGQPGGSYYKSWAQYFVKFLDAYREQGLKLWGLTAQNEPTDGNIANFTFQAMGWTPQQQRDFIKLDLGPALHQGGYKDVKVMVLDDQRLLLPYWADIVLSDPGARQYISGVAVHWYLDALAPVGSLDLTHKNNPDFFIFGTEACAEHIPLLPIPPVLLGDWARAQRYAHDIIQDLNHWVTGWTDWNIALDMKGGPNWVKNFVDSPIIVNAAKDEFYKQPMFYAMAHFSKFIPEGSVRIEASCGSLECVAVQRPDNGIVVIVLNRDYKEVMMTIAAEDNGYINQKIPPFSIQTYLYWSE</sequence>
<dbReference type="GO" id="GO:0016758">
    <property type="term" value="F:hexosyltransferase activity"/>
    <property type="evidence" value="ECO:0007669"/>
    <property type="project" value="UniProtKB-ARBA"/>
</dbReference>
<dbReference type="GO" id="GO:0006914">
    <property type="term" value="P:autophagy"/>
    <property type="evidence" value="ECO:0007669"/>
    <property type="project" value="UniProtKB-ARBA"/>
</dbReference>
<evidence type="ECO:0000256" key="7">
    <source>
        <dbReference type="ARBA" id="ARBA00022801"/>
    </source>
</evidence>
<evidence type="ECO:0000259" key="12">
    <source>
        <dbReference type="Pfam" id="PF17189"/>
    </source>
</evidence>
<evidence type="ECO:0000313" key="13">
    <source>
        <dbReference type="EMBL" id="VDI13347.1"/>
    </source>
</evidence>
<dbReference type="GO" id="GO:0006066">
    <property type="term" value="P:alcohol metabolic process"/>
    <property type="evidence" value="ECO:0007669"/>
    <property type="project" value="UniProtKB-ARBA"/>
</dbReference>
<dbReference type="GO" id="GO:0032006">
    <property type="term" value="P:regulation of TOR signaling"/>
    <property type="evidence" value="ECO:0007669"/>
    <property type="project" value="UniProtKB-ARBA"/>
</dbReference>
<reference evidence="13" key="1">
    <citation type="submission" date="2018-11" db="EMBL/GenBank/DDBJ databases">
        <authorList>
            <person name="Alioto T."/>
            <person name="Alioto T."/>
        </authorList>
    </citation>
    <scope>NUCLEOTIDE SEQUENCE</scope>
</reference>
<evidence type="ECO:0000256" key="9">
    <source>
        <dbReference type="ARBA" id="ARBA00023098"/>
    </source>
</evidence>